<sequence>MSILDRFLLVLLTLGSLCAAVILLLVGLGSAGGWIQTALSTAMAYPAYTIVIAIVFGLLALRFLFYRWGRPEEDYVVLPGDHGFVRISFETIRQLANRTGKSIRGVQEFDTRVRNGQAGVVLASRVRVLPDVELTQMSNEIQNAVKSYVEQTAGVTVERVTVNVVELAPHSANKSSRAWVD</sequence>
<evidence type="ECO:0000313" key="2">
    <source>
        <dbReference type="EMBL" id="MDQ0188360.1"/>
    </source>
</evidence>
<proteinExistence type="predicted"/>
<keyword evidence="1" id="KW-0472">Membrane</keyword>
<dbReference type="Proteomes" id="UP001232973">
    <property type="component" value="Unassembled WGS sequence"/>
</dbReference>
<comment type="caution">
    <text evidence="2">The sequence shown here is derived from an EMBL/GenBank/DDBJ whole genome shotgun (WGS) entry which is preliminary data.</text>
</comment>
<dbReference type="NCBIfam" id="NF033218">
    <property type="entry name" value="anchor_AmaP"/>
    <property type="match status" value="1"/>
</dbReference>
<accession>A0ABT9XDZ9</accession>
<evidence type="ECO:0000256" key="1">
    <source>
        <dbReference type="SAM" id="Phobius"/>
    </source>
</evidence>
<reference evidence="2 3" key="1">
    <citation type="submission" date="2023-07" db="EMBL/GenBank/DDBJ databases">
        <title>Genomic Encyclopedia of Type Strains, Phase IV (KMG-IV): sequencing the most valuable type-strain genomes for metagenomic binning, comparative biology and taxonomic classification.</title>
        <authorList>
            <person name="Goeker M."/>
        </authorList>
    </citation>
    <scope>NUCLEOTIDE SEQUENCE [LARGE SCALE GENOMIC DNA]</scope>
    <source>
        <strain evidence="2 3">DSM 4006</strain>
    </source>
</reference>
<dbReference type="EMBL" id="JAUSTP010000001">
    <property type="protein sequence ID" value="MDQ0188360.1"/>
    <property type="molecule type" value="Genomic_DNA"/>
</dbReference>
<protein>
    <submittedName>
        <fullName evidence="2">Alkaline shock family protein YloU</fullName>
    </submittedName>
</protein>
<evidence type="ECO:0000313" key="3">
    <source>
        <dbReference type="Proteomes" id="UP001232973"/>
    </source>
</evidence>
<dbReference type="RefSeq" id="WP_274455765.1">
    <property type="nucleotide sequence ID" value="NZ_CP067097.1"/>
</dbReference>
<gene>
    <name evidence="2" type="ORF">J2S03_000164</name>
</gene>
<keyword evidence="1" id="KW-1133">Transmembrane helix</keyword>
<organism evidence="2 3">
    <name type="scientific">Alicyclobacillus cycloheptanicus</name>
    <dbReference type="NCBI Taxonomy" id="1457"/>
    <lineage>
        <taxon>Bacteria</taxon>
        <taxon>Bacillati</taxon>
        <taxon>Bacillota</taxon>
        <taxon>Bacilli</taxon>
        <taxon>Bacillales</taxon>
        <taxon>Alicyclobacillaceae</taxon>
        <taxon>Alicyclobacillus</taxon>
    </lineage>
</organism>
<keyword evidence="1" id="KW-0812">Transmembrane</keyword>
<keyword evidence="3" id="KW-1185">Reference proteome</keyword>
<name>A0ABT9XDZ9_9BACL</name>
<feature type="transmembrane region" description="Helical" evidence="1">
    <location>
        <begin position="47"/>
        <end position="65"/>
    </location>
</feature>